<dbReference type="EMBL" id="JBHUFC010000003">
    <property type="protein sequence ID" value="MFD1787521.1"/>
    <property type="molecule type" value="Genomic_DNA"/>
</dbReference>
<dbReference type="InterPro" id="IPR029058">
    <property type="entry name" value="AB_hydrolase_fold"/>
</dbReference>
<name>A0ABW4NCJ7_9SPHN</name>
<dbReference type="PRINTS" id="PR00412">
    <property type="entry name" value="EPOXHYDRLASE"/>
</dbReference>
<feature type="domain" description="AB hydrolase-1" evidence="2">
    <location>
        <begin position="84"/>
        <end position="324"/>
    </location>
</feature>
<dbReference type="InterPro" id="IPR000639">
    <property type="entry name" value="Epox_hydrolase-like"/>
</dbReference>
<dbReference type="PANTHER" id="PTHR43689">
    <property type="entry name" value="HYDROLASE"/>
    <property type="match status" value="1"/>
</dbReference>
<protein>
    <submittedName>
        <fullName evidence="3">Alpha/beta fold hydrolase</fullName>
    </submittedName>
</protein>
<keyword evidence="3" id="KW-0378">Hydrolase</keyword>
<dbReference type="RefSeq" id="WP_380939895.1">
    <property type="nucleotide sequence ID" value="NZ_JBHUFC010000003.1"/>
</dbReference>
<comment type="caution">
    <text evidence="3">The sequence shown here is derived from an EMBL/GenBank/DDBJ whole genome shotgun (WGS) entry which is preliminary data.</text>
</comment>
<evidence type="ECO:0000256" key="1">
    <source>
        <dbReference type="SAM" id="MobiDB-lite"/>
    </source>
</evidence>
<dbReference type="Pfam" id="PF00561">
    <property type="entry name" value="Abhydrolase_1"/>
    <property type="match status" value="1"/>
</dbReference>
<proteinExistence type="predicted"/>
<dbReference type="GO" id="GO:0016787">
    <property type="term" value="F:hydrolase activity"/>
    <property type="evidence" value="ECO:0007669"/>
    <property type="project" value="UniProtKB-KW"/>
</dbReference>
<dbReference type="PRINTS" id="PR00111">
    <property type="entry name" value="ABHYDROLASE"/>
</dbReference>
<dbReference type="SUPFAM" id="SSF53474">
    <property type="entry name" value="alpha/beta-Hydrolases"/>
    <property type="match status" value="1"/>
</dbReference>
<keyword evidence="4" id="KW-1185">Reference proteome</keyword>
<evidence type="ECO:0000259" key="2">
    <source>
        <dbReference type="Pfam" id="PF00561"/>
    </source>
</evidence>
<organism evidence="3 4">
    <name type="scientific">Sphingomonas floccifaciens</name>
    <dbReference type="NCBI Taxonomy" id="1844115"/>
    <lineage>
        <taxon>Bacteria</taxon>
        <taxon>Pseudomonadati</taxon>
        <taxon>Pseudomonadota</taxon>
        <taxon>Alphaproteobacteria</taxon>
        <taxon>Sphingomonadales</taxon>
        <taxon>Sphingomonadaceae</taxon>
        <taxon>Sphingomonas</taxon>
    </lineage>
</organism>
<gene>
    <name evidence="3" type="ORF">ACFSC3_08050</name>
</gene>
<feature type="region of interest" description="Disordered" evidence="1">
    <location>
        <begin position="1"/>
        <end position="23"/>
    </location>
</feature>
<dbReference type="Proteomes" id="UP001597283">
    <property type="component" value="Unassembled WGS sequence"/>
</dbReference>
<reference evidence="4" key="1">
    <citation type="journal article" date="2019" name="Int. J. Syst. Evol. Microbiol.">
        <title>The Global Catalogue of Microorganisms (GCM) 10K type strain sequencing project: providing services to taxonomists for standard genome sequencing and annotation.</title>
        <authorList>
            <consortium name="The Broad Institute Genomics Platform"/>
            <consortium name="The Broad Institute Genome Sequencing Center for Infectious Disease"/>
            <person name="Wu L."/>
            <person name="Ma J."/>
        </authorList>
    </citation>
    <scope>NUCLEOTIDE SEQUENCE [LARGE SCALE GENOMIC DNA]</scope>
    <source>
        <strain evidence="4">Q85</strain>
    </source>
</reference>
<dbReference type="Gene3D" id="3.40.50.1820">
    <property type="entry name" value="alpha/beta hydrolase"/>
    <property type="match status" value="1"/>
</dbReference>
<feature type="compositionally biased region" description="Basic residues" evidence="1">
    <location>
        <begin position="1"/>
        <end position="10"/>
    </location>
</feature>
<evidence type="ECO:0000313" key="3">
    <source>
        <dbReference type="EMBL" id="MFD1787521.1"/>
    </source>
</evidence>
<accession>A0ABW4NCJ7</accession>
<sequence>MTQKPNRKSVRQAERTTPSKSSWLRSINSDKKWLAGGSGVAVLAALGVFNRARARRAETDSPPTGKFVEVDGVRLHYVDRGSGPAVLLLHGNGAMLQDFELSGVLELAAQHHRVIAFDRPGFGHSDRPRSTVWTAAAQADLIAKALRRIGVGPAVVVGHSWGTLVALAMALDHREATAGLVLLSGYYYGTVRPDVLPSSIPAIPLLGDVIANTTAPLTALLTGPAAVKASFAPAEVSEKFASFPRALALRPSQVRATAADAAMMVPCAVGLSKRYGELDLPVILMAGQGDLIAHVGKHSERLVGEIDGAELRTVSGQGHLLHYWVPEQVVTAIADAWRSA</sequence>
<dbReference type="PANTHER" id="PTHR43689:SF8">
    <property type="entry name" value="ALPHA_BETA-HYDROLASES SUPERFAMILY PROTEIN"/>
    <property type="match status" value="1"/>
</dbReference>
<dbReference type="InterPro" id="IPR000073">
    <property type="entry name" value="AB_hydrolase_1"/>
</dbReference>
<evidence type="ECO:0000313" key="4">
    <source>
        <dbReference type="Proteomes" id="UP001597283"/>
    </source>
</evidence>